<evidence type="ECO:0000313" key="2">
    <source>
        <dbReference type="EMBL" id="WGV24645.1"/>
    </source>
</evidence>
<dbReference type="Proteomes" id="UP001223520">
    <property type="component" value="Chromosome"/>
</dbReference>
<feature type="domain" description="Transposase-like Mu C-terminal" evidence="1">
    <location>
        <begin position="79"/>
        <end position="141"/>
    </location>
</feature>
<name>A0AAJ6P8F8_9CYAN</name>
<organism evidence="2 3">
    <name type="scientific">Halotia branconii CENA392</name>
    <dbReference type="NCBI Taxonomy" id="1539056"/>
    <lineage>
        <taxon>Bacteria</taxon>
        <taxon>Bacillati</taxon>
        <taxon>Cyanobacteriota</taxon>
        <taxon>Cyanophyceae</taxon>
        <taxon>Nostocales</taxon>
        <taxon>Nodulariaceae</taxon>
        <taxon>Halotia</taxon>
    </lineage>
</organism>
<accession>A0AAJ6P8F8</accession>
<dbReference type="RefSeq" id="WP_281481964.1">
    <property type="nucleotide sequence ID" value="NZ_CP124543.1"/>
</dbReference>
<dbReference type="KEGG" id="hbq:QI031_23185"/>
<dbReference type="SUPFAM" id="SSF50610">
    <property type="entry name" value="mu transposase, C-terminal domain"/>
    <property type="match status" value="1"/>
</dbReference>
<reference evidence="2 3" key="1">
    <citation type="journal article" date="2023" name="Limnol Oceanogr Lett">
        <title>Environmental adaptations by the intertidal Antarctic cyanobacterium Halotia branconii CENA392 as revealed using long-read genome sequencing.</title>
        <authorList>
            <person name="Dextro R.B."/>
            <person name="Delbaje E."/>
            <person name="Freitas P.N.N."/>
            <person name="Geraldes V."/>
            <person name="Pinto E."/>
            <person name="Long P.F."/>
            <person name="Fiore M.F."/>
        </authorList>
    </citation>
    <scope>NUCLEOTIDE SEQUENCE [LARGE SCALE GENOMIC DNA]</scope>
    <source>
        <strain evidence="2 3">CENA392</strain>
    </source>
</reference>
<dbReference type="InterPro" id="IPR009004">
    <property type="entry name" value="Transposase_Mu_C"/>
</dbReference>
<dbReference type="AlphaFoldDB" id="A0AAJ6P8F8"/>
<dbReference type="Pfam" id="PF09299">
    <property type="entry name" value="Mu-transpos_C"/>
    <property type="match status" value="1"/>
</dbReference>
<evidence type="ECO:0000259" key="1">
    <source>
        <dbReference type="Pfam" id="PF09299"/>
    </source>
</evidence>
<evidence type="ECO:0000313" key="3">
    <source>
        <dbReference type="Proteomes" id="UP001223520"/>
    </source>
</evidence>
<gene>
    <name evidence="2" type="ORF">QI031_23185</name>
</gene>
<proteinExistence type="predicted"/>
<sequence>MILFFNLPGYTGSNVQERPEEAEKEACLTLRQLEQQLVRYIVNHYNQRIDARMGDQTRFQRWESGLIAVPDAMSERDLDICLMKQTRRQIQRGGYLQFENIMYRGELLAGYAGESIILRFDPRDITTILVYRQQGNREEFVARAFAQDLETEQLSLDEAKASSRKIREAGKTISNRSILAEVRERETSVNQKPTKNERQKAEQIELKKAKQPSLVEVEQLEVASPQTQEESEMPEVFDYEQMREDYGF</sequence>
<dbReference type="EMBL" id="CP124543">
    <property type="protein sequence ID" value="WGV24645.1"/>
    <property type="molecule type" value="Genomic_DNA"/>
</dbReference>
<dbReference type="Gene3D" id="2.30.30.130">
    <property type="entry name" value="Transposase, Mu, C-terminal"/>
    <property type="match status" value="1"/>
</dbReference>
<dbReference type="InterPro" id="IPR015378">
    <property type="entry name" value="Transposase-like_Mu_C"/>
</dbReference>
<keyword evidence="3" id="KW-1185">Reference proteome</keyword>
<protein>
    <submittedName>
        <fullName evidence="2">Mu transposase C-terminal domain-containing protein</fullName>
    </submittedName>
</protein>